<evidence type="ECO:0000256" key="6">
    <source>
        <dbReference type="ARBA" id="ARBA00023180"/>
    </source>
</evidence>
<dbReference type="GO" id="GO:0012505">
    <property type="term" value="C:endomembrane system"/>
    <property type="evidence" value="ECO:0007669"/>
    <property type="project" value="UniProtKB-SubCell"/>
</dbReference>
<keyword evidence="12" id="KW-1185">Reference proteome</keyword>
<dbReference type="GO" id="GO:0005886">
    <property type="term" value="C:plasma membrane"/>
    <property type="evidence" value="ECO:0007669"/>
    <property type="project" value="TreeGrafter"/>
</dbReference>
<organism evidence="11 12">
    <name type="scientific">Esox lucius</name>
    <name type="common">Northern pike</name>
    <dbReference type="NCBI Taxonomy" id="8010"/>
    <lineage>
        <taxon>Eukaryota</taxon>
        <taxon>Metazoa</taxon>
        <taxon>Chordata</taxon>
        <taxon>Craniata</taxon>
        <taxon>Vertebrata</taxon>
        <taxon>Euteleostomi</taxon>
        <taxon>Actinopterygii</taxon>
        <taxon>Neopterygii</taxon>
        <taxon>Teleostei</taxon>
        <taxon>Protacanthopterygii</taxon>
        <taxon>Esociformes</taxon>
        <taxon>Esocidae</taxon>
        <taxon>Esox</taxon>
    </lineage>
</organism>
<feature type="transmembrane region" description="Helical" evidence="10">
    <location>
        <begin position="54"/>
        <end position="74"/>
    </location>
</feature>
<evidence type="ECO:0000256" key="4">
    <source>
        <dbReference type="ARBA" id="ARBA00022989"/>
    </source>
</evidence>
<dbReference type="PRINTS" id="PR00259">
    <property type="entry name" value="TMFOUR"/>
</dbReference>
<dbReference type="PANTHER" id="PTHR19282">
    <property type="entry name" value="TETRASPANIN"/>
    <property type="match status" value="1"/>
</dbReference>
<dbReference type="Pfam" id="PF00335">
    <property type="entry name" value="Tetraspanin"/>
    <property type="match status" value="1"/>
</dbReference>
<dbReference type="KEGG" id="els:105013458"/>
<reference evidence="11" key="3">
    <citation type="submission" date="2025-08" db="UniProtKB">
        <authorList>
            <consortium name="Ensembl"/>
        </authorList>
    </citation>
    <scope>IDENTIFICATION</scope>
</reference>
<keyword evidence="5 10" id="KW-0472">Membrane</keyword>
<protein>
    <recommendedName>
        <fullName evidence="10">Tetraspanin</fullName>
    </recommendedName>
</protein>
<comment type="subunit">
    <text evidence="7">Interacts with SLC19A2. Interacts with NTRK1/TRKA.</text>
</comment>
<evidence type="ECO:0000256" key="9">
    <source>
        <dbReference type="PIRSR" id="PIRSR002419-1"/>
    </source>
</evidence>
<accession>A0A3P8ZTV7</accession>
<comment type="subcellular location">
    <subcellularLocation>
        <location evidence="1">Endomembrane system</location>
        <topology evidence="1">Multi-pass membrane protein</topology>
    </subcellularLocation>
    <subcellularLocation>
        <location evidence="10">Membrane</location>
        <topology evidence="10">Multi-pass membrane protein</topology>
    </subcellularLocation>
</comment>
<dbReference type="RefSeq" id="XP_028979237.2">
    <property type="nucleotide sequence ID" value="XM_029123404.2"/>
</dbReference>
<keyword evidence="4 10" id="KW-1133">Transmembrane helix</keyword>
<dbReference type="Bgee" id="ENSELUG00000027548">
    <property type="expression patterns" value="Expressed in nose and 14 other cell types or tissues"/>
</dbReference>
<feature type="transmembrane region" description="Helical" evidence="10">
    <location>
        <begin position="86"/>
        <end position="110"/>
    </location>
</feature>
<dbReference type="InterPro" id="IPR008952">
    <property type="entry name" value="Tetraspanin_EC2_sf"/>
</dbReference>
<dbReference type="Ensembl" id="ENSELUT00000005024.3">
    <property type="protein sequence ID" value="ENSELUP00000031733.3"/>
    <property type="gene ID" value="ENSELUG00000027548.2"/>
</dbReference>
<dbReference type="GeneID" id="105013458"/>
<evidence type="ECO:0000313" key="11">
    <source>
        <dbReference type="Ensembl" id="ENSELUP00000031733.3"/>
    </source>
</evidence>
<feature type="disulfide bond" evidence="9">
    <location>
        <begin position="152"/>
        <end position="166"/>
    </location>
</feature>
<evidence type="ECO:0000256" key="2">
    <source>
        <dbReference type="ARBA" id="ARBA00006840"/>
    </source>
</evidence>
<dbReference type="OMA" id="PNGIMEH"/>
<evidence type="ECO:0000313" key="12">
    <source>
        <dbReference type="Proteomes" id="UP000265140"/>
    </source>
</evidence>
<comment type="similarity">
    <text evidence="2 10">Belongs to the tetraspanin (TM4SF) family.</text>
</comment>
<reference evidence="12" key="1">
    <citation type="journal article" date="2014" name="PLoS ONE">
        <title>The genome and linkage map of the northern pike (Esox lucius): conserved synteny revealed between the salmonid sister group and the Neoteleostei.</title>
        <authorList>
            <person name="Rondeau E.B."/>
            <person name="Minkley D.R."/>
            <person name="Leong J.S."/>
            <person name="Messmer A.M."/>
            <person name="Jantzen J.R."/>
            <person name="von Schalburg K.R."/>
            <person name="Lemon C."/>
            <person name="Bird N.H."/>
            <person name="Koop B.F."/>
        </authorList>
    </citation>
    <scope>NUCLEOTIDE SEQUENCE</scope>
</reference>
<dbReference type="SUPFAM" id="SSF48652">
    <property type="entry name" value="Tetraspanin"/>
    <property type="match status" value="1"/>
</dbReference>
<dbReference type="AlphaFoldDB" id="A0A3P8ZTV7"/>
<dbReference type="Gene3D" id="1.10.1450.10">
    <property type="entry name" value="Tetraspanin"/>
    <property type="match status" value="1"/>
</dbReference>
<dbReference type="PANTHER" id="PTHR19282:SF216">
    <property type="entry name" value="TETRASPANIN-1"/>
    <property type="match status" value="1"/>
</dbReference>
<feature type="transmembrane region" description="Helical" evidence="10">
    <location>
        <begin position="12"/>
        <end position="34"/>
    </location>
</feature>
<evidence type="ECO:0000256" key="10">
    <source>
        <dbReference type="RuleBase" id="RU361218"/>
    </source>
</evidence>
<sequence>MALDGCGQICKCILIIFNIIFALVGLAMLGLGLWIRLSSETKGIFDINLNTQAFVIGVTVLIVLGAVLLLVAVFGEYGGCSENRTALGVFACLLSILTGLQIAAGVIAYVQRNEVGKQMVDFYISVYSQYVNKRDPGLSVTLTIIQNTLQCCGIIGALDPFVKKTCPETGFLETFTFPACPTVILNLFESKGPLVMGLFFGIAAMLILALVCSSILAKQIKTSRLPFLVHNT</sequence>
<evidence type="ECO:0000256" key="3">
    <source>
        <dbReference type="ARBA" id="ARBA00022692"/>
    </source>
</evidence>
<evidence type="ECO:0000256" key="5">
    <source>
        <dbReference type="ARBA" id="ARBA00023136"/>
    </source>
</evidence>
<evidence type="ECO:0000256" key="8">
    <source>
        <dbReference type="ARBA" id="ARBA00054958"/>
    </source>
</evidence>
<dbReference type="Proteomes" id="UP000265140">
    <property type="component" value="Chromosome 11"/>
</dbReference>
<keyword evidence="9" id="KW-1015">Disulfide bond</keyword>
<dbReference type="PIRSF" id="PIRSF002419">
    <property type="entry name" value="Tetraspanin"/>
    <property type="match status" value="1"/>
</dbReference>
<evidence type="ECO:0000256" key="1">
    <source>
        <dbReference type="ARBA" id="ARBA00004127"/>
    </source>
</evidence>
<reference evidence="11" key="4">
    <citation type="submission" date="2025-09" db="UniProtKB">
        <authorList>
            <consortium name="Ensembl"/>
        </authorList>
    </citation>
    <scope>IDENTIFICATION</scope>
</reference>
<dbReference type="InterPro" id="IPR018499">
    <property type="entry name" value="Tetraspanin/Peripherin"/>
</dbReference>
<reference evidence="11" key="2">
    <citation type="submission" date="2020-02" db="EMBL/GenBank/DDBJ databases">
        <title>Esox lucius (northern pike) genome, fEsoLuc1, primary haplotype.</title>
        <authorList>
            <person name="Myers G."/>
            <person name="Karagic N."/>
            <person name="Meyer A."/>
            <person name="Pippel M."/>
            <person name="Reichard M."/>
            <person name="Winkler S."/>
            <person name="Tracey A."/>
            <person name="Sims Y."/>
            <person name="Howe K."/>
            <person name="Rhie A."/>
            <person name="Formenti G."/>
            <person name="Durbin R."/>
            <person name="Fedrigo O."/>
            <person name="Jarvis E.D."/>
        </authorList>
    </citation>
    <scope>NUCLEOTIDE SEQUENCE [LARGE SCALE GENOMIC DNA]</scope>
</reference>
<comment type="function">
    <text evidence="8">Structural component of specialized membrane microdomains known as tetraspanin-enriched microdomains (TERMs), which act as platforms for receptor clustering and signaling. Participates thereby in diverse biological functions such as cell signal transduction, adhesion, migration and protein trafficking. Regulates neuronal differentiation in response to NGF by facilitating NGF-mediated activation of NTRK1/TRKA receptor tyrosine kinase and subsequent downstream signaling pathways. Plays a role in the inhibition of TNFalpha-induced apoptosis. Mechanistically, inhibits the NF-kappa-B signaling pathway by blocking phosphorylation of CHUK. Also promotes the stability of the thiamine transporter 1/SLC19A2 in intestinal epithelial cells leading to an increase of thiamine uptake process.</text>
</comment>
<dbReference type="InterPro" id="IPR000301">
    <property type="entry name" value="Tetraspanin_animals"/>
</dbReference>
<proteinExistence type="inferred from homology"/>
<keyword evidence="3 10" id="KW-0812">Transmembrane</keyword>
<dbReference type="RefSeq" id="XP_028979236.2">
    <property type="nucleotide sequence ID" value="XM_029123403.2"/>
</dbReference>
<name>A0A3P8ZTV7_ESOLU</name>
<keyword evidence="6" id="KW-0325">Glycoprotein</keyword>
<feature type="transmembrane region" description="Helical" evidence="10">
    <location>
        <begin position="194"/>
        <end position="217"/>
    </location>
</feature>
<dbReference type="GeneTree" id="ENSGT00940000155083"/>
<evidence type="ECO:0000256" key="7">
    <source>
        <dbReference type="ARBA" id="ARBA00046464"/>
    </source>
</evidence>